<feature type="domain" description="HTH lysR-type" evidence="5">
    <location>
        <begin position="1"/>
        <end position="32"/>
    </location>
</feature>
<dbReference type="SUPFAM" id="SSF46785">
    <property type="entry name" value="Winged helix' DNA-binding domain"/>
    <property type="match status" value="1"/>
</dbReference>
<dbReference type="EMBL" id="ATCF01000009">
    <property type="protein sequence ID" value="EPE00807.1"/>
    <property type="molecule type" value="Genomic_DNA"/>
</dbReference>
<dbReference type="CDD" id="cd08417">
    <property type="entry name" value="PBP2_Nitroaromatics_like"/>
    <property type="match status" value="1"/>
</dbReference>
<evidence type="ECO:0000313" key="7">
    <source>
        <dbReference type="Proteomes" id="UP000014400"/>
    </source>
</evidence>
<protein>
    <recommendedName>
        <fullName evidence="5">HTH lysR-type domain-containing protein</fullName>
    </recommendedName>
</protein>
<evidence type="ECO:0000256" key="2">
    <source>
        <dbReference type="ARBA" id="ARBA00023015"/>
    </source>
</evidence>
<dbReference type="STRING" id="1203554.HMPREF1476_00529"/>
<dbReference type="PATRIC" id="fig|1203554.3.peg.515"/>
<dbReference type="PANTHER" id="PTHR30118">
    <property type="entry name" value="HTH-TYPE TRANSCRIPTIONAL REGULATOR LEUO-RELATED"/>
    <property type="match status" value="1"/>
</dbReference>
<organism evidence="6 7">
    <name type="scientific">Sutterella wadsworthensis HGA0223</name>
    <dbReference type="NCBI Taxonomy" id="1203554"/>
    <lineage>
        <taxon>Bacteria</taxon>
        <taxon>Pseudomonadati</taxon>
        <taxon>Pseudomonadota</taxon>
        <taxon>Betaproteobacteria</taxon>
        <taxon>Burkholderiales</taxon>
        <taxon>Sutterellaceae</taxon>
        <taxon>Sutterella</taxon>
    </lineage>
</organism>
<gene>
    <name evidence="6" type="ORF">HMPREF1476_00529</name>
</gene>
<evidence type="ECO:0000259" key="5">
    <source>
        <dbReference type="PROSITE" id="PS50931"/>
    </source>
</evidence>
<evidence type="ECO:0000256" key="3">
    <source>
        <dbReference type="ARBA" id="ARBA00023125"/>
    </source>
</evidence>
<dbReference type="SUPFAM" id="SSF53850">
    <property type="entry name" value="Periplasmic binding protein-like II"/>
    <property type="match status" value="1"/>
</dbReference>
<accession>S3BKE2</accession>
<dbReference type="PROSITE" id="PS50931">
    <property type="entry name" value="HTH_LYSR"/>
    <property type="match status" value="1"/>
</dbReference>
<dbReference type="PANTHER" id="PTHR30118:SF15">
    <property type="entry name" value="TRANSCRIPTIONAL REGULATORY PROTEIN"/>
    <property type="match status" value="1"/>
</dbReference>
<keyword evidence="2" id="KW-0805">Transcription regulation</keyword>
<dbReference type="InterPro" id="IPR005119">
    <property type="entry name" value="LysR_subst-bd"/>
</dbReference>
<dbReference type="HOGENOM" id="CLU_039613_39_0_4"/>
<reference evidence="6 7" key="1">
    <citation type="submission" date="2013-04" db="EMBL/GenBank/DDBJ databases">
        <title>The Genome Sequence of Sutterella wadsworthensis HGA0223.</title>
        <authorList>
            <consortium name="The Broad Institute Genomics Platform"/>
            <person name="Earl A."/>
            <person name="Ward D."/>
            <person name="Feldgarden M."/>
            <person name="Gevers D."/>
            <person name="Schmidt T.M."/>
            <person name="Dover J."/>
            <person name="Dai D."/>
            <person name="Walker B."/>
            <person name="Young S."/>
            <person name="Zeng Q."/>
            <person name="Gargeya S."/>
            <person name="Fitzgerald M."/>
            <person name="Haas B."/>
            <person name="Abouelleil A."/>
            <person name="Allen A.W."/>
            <person name="Alvarado L."/>
            <person name="Arachchi H.M."/>
            <person name="Berlin A.M."/>
            <person name="Chapman S.B."/>
            <person name="Gainer-Dewar J."/>
            <person name="Goldberg J."/>
            <person name="Griggs A."/>
            <person name="Gujja S."/>
            <person name="Hansen M."/>
            <person name="Howarth C."/>
            <person name="Imamovic A."/>
            <person name="Ireland A."/>
            <person name="Larimer J."/>
            <person name="McCowan C."/>
            <person name="Murphy C."/>
            <person name="Pearson M."/>
            <person name="Poon T.W."/>
            <person name="Priest M."/>
            <person name="Roberts A."/>
            <person name="Saif S."/>
            <person name="Shea T."/>
            <person name="Sisk P."/>
            <person name="Sykes S."/>
            <person name="Wortman J."/>
            <person name="Nusbaum C."/>
            <person name="Birren B."/>
        </authorList>
    </citation>
    <scope>NUCLEOTIDE SEQUENCE [LARGE SCALE GENOMIC DNA]</scope>
    <source>
        <strain evidence="6 7">HGA0223</strain>
    </source>
</reference>
<dbReference type="eggNOG" id="COG0583">
    <property type="taxonomic scope" value="Bacteria"/>
</dbReference>
<dbReference type="Gene3D" id="3.40.190.10">
    <property type="entry name" value="Periplasmic binding protein-like II"/>
    <property type="match status" value="2"/>
</dbReference>
<evidence type="ECO:0000256" key="4">
    <source>
        <dbReference type="ARBA" id="ARBA00023163"/>
    </source>
</evidence>
<comment type="caution">
    <text evidence="6">The sequence shown here is derived from an EMBL/GenBank/DDBJ whole genome shotgun (WGS) entry which is preliminary data.</text>
</comment>
<sequence length="287" mass="32283">MSVGGVSRTLAKLRELLDDDLFLRTNRGLVPTPRARELNGGVAELLVNYGRLFEKEVFRPSDVRRIFRILCVDNAIFTFLTPSVSALLEKAPSIGVEFRPIRADFGRLLSSGEADFAIFPFVPSDPNLHSLRLADDVFVLVCGRHHPLVKLAQERTLTRKDFKAYRQIRVMTGPLNDLDDPWFDAEADIPLMAENIAVWSPFFIPIAQILCQTNLWGALPLQLAVQLQKLMPDLIILGRPKNAVVYGPTLIWHNRTHQDPASVWVRSVIVSAPKTLADVNSIHFIED</sequence>
<keyword evidence="7" id="KW-1185">Reference proteome</keyword>
<dbReference type="AlphaFoldDB" id="S3BKE2"/>
<comment type="similarity">
    <text evidence="1">Belongs to the LysR transcriptional regulatory family.</text>
</comment>
<dbReference type="InterPro" id="IPR036390">
    <property type="entry name" value="WH_DNA-bd_sf"/>
</dbReference>
<dbReference type="GO" id="GO:0003700">
    <property type="term" value="F:DNA-binding transcription factor activity"/>
    <property type="evidence" value="ECO:0007669"/>
    <property type="project" value="InterPro"/>
</dbReference>
<evidence type="ECO:0000313" key="6">
    <source>
        <dbReference type="EMBL" id="EPE00807.1"/>
    </source>
</evidence>
<dbReference type="Pfam" id="PF03466">
    <property type="entry name" value="LysR_substrate"/>
    <property type="match status" value="1"/>
</dbReference>
<keyword evidence="4" id="KW-0804">Transcription</keyword>
<dbReference type="InterPro" id="IPR000847">
    <property type="entry name" value="LysR_HTH_N"/>
</dbReference>
<dbReference type="InterPro" id="IPR037402">
    <property type="entry name" value="YidZ_PBP2"/>
</dbReference>
<dbReference type="Proteomes" id="UP000014400">
    <property type="component" value="Unassembled WGS sequence"/>
</dbReference>
<proteinExistence type="inferred from homology"/>
<evidence type="ECO:0000256" key="1">
    <source>
        <dbReference type="ARBA" id="ARBA00009437"/>
    </source>
</evidence>
<dbReference type="Gene3D" id="1.10.10.10">
    <property type="entry name" value="Winged helix-like DNA-binding domain superfamily/Winged helix DNA-binding domain"/>
    <property type="match status" value="1"/>
</dbReference>
<name>S3BKE2_9BURK</name>
<dbReference type="GO" id="GO:0003677">
    <property type="term" value="F:DNA binding"/>
    <property type="evidence" value="ECO:0007669"/>
    <property type="project" value="UniProtKB-KW"/>
</dbReference>
<keyword evidence="3" id="KW-0238">DNA-binding</keyword>
<dbReference type="InterPro" id="IPR050389">
    <property type="entry name" value="LysR-type_TF"/>
</dbReference>
<dbReference type="InterPro" id="IPR036388">
    <property type="entry name" value="WH-like_DNA-bd_sf"/>
</dbReference>